<dbReference type="EMBL" id="CP038145">
    <property type="protein sequence ID" value="QBQ64651.1"/>
    <property type="molecule type" value="Genomic_DNA"/>
</dbReference>
<dbReference type="InterPro" id="IPR001455">
    <property type="entry name" value="TusA-like"/>
</dbReference>
<organism evidence="2 3">
    <name type="scientific">Actinobacillus indolicus</name>
    <dbReference type="NCBI Taxonomy" id="51049"/>
    <lineage>
        <taxon>Bacteria</taxon>
        <taxon>Pseudomonadati</taxon>
        <taxon>Pseudomonadota</taxon>
        <taxon>Gammaproteobacteria</taxon>
        <taxon>Pasteurellales</taxon>
        <taxon>Pasteurellaceae</taxon>
        <taxon>Actinobacillus</taxon>
    </lineage>
</organism>
<name>A0A4P7CNC8_9PAST</name>
<dbReference type="InterPro" id="IPR036868">
    <property type="entry name" value="TusA-like_sf"/>
</dbReference>
<protein>
    <submittedName>
        <fullName evidence="2">Sulfurtransferase TusA family protein</fullName>
    </submittedName>
</protein>
<dbReference type="CDD" id="cd00291">
    <property type="entry name" value="SirA_YedF_YeeD"/>
    <property type="match status" value="1"/>
</dbReference>
<dbReference type="Gene3D" id="3.30.110.40">
    <property type="entry name" value="TusA-like domain"/>
    <property type="match status" value="1"/>
</dbReference>
<evidence type="ECO:0000313" key="3">
    <source>
        <dbReference type="Proteomes" id="UP000294444"/>
    </source>
</evidence>
<dbReference type="GO" id="GO:0016740">
    <property type="term" value="F:transferase activity"/>
    <property type="evidence" value="ECO:0007669"/>
    <property type="project" value="UniProtKB-KW"/>
</dbReference>
<dbReference type="AlphaFoldDB" id="A0A4P7CNC8"/>
<dbReference type="SUPFAM" id="SSF64307">
    <property type="entry name" value="SirA-like"/>
    <property type="match status" value="1"/>
</dbReference>
<dbReference type="RefSeq" id="WP_162857456.1">
    <property type="nucleotide sequence ID" value="NZ_CP038145.1"/>
</dbReference>
<keyword evidence="2" id="KW-0808">Transferase</keyword>
<evidence type="ECO:0000313" key="2">
    <source>
        <dbReference type="EMBL" id="QBQ64651.1"/>
    </source>
</evidence>
<gene>
    <name evidence="2" type="ORF">EXH44_10685</name>
</gene>
<dbReference type="KEGG" id="aio:EXH44_10685"/>
<dbReference type="Proteomes" id="UP000294444">
    <property type="component" value="Chromosome"/>
</dbReference>
<evidence type="ECO:0000259" key="1">
    <source>
        <dbReference type="Pfam" id="PF01206"/>
    </source>
</evidence>
<keyword evidence="3" id="KW-1185">Reference proteome</keyword>
<dbReference type="Pfam" id="PF01206">
    <property type="entry name" value="TusA"/>
    <property type="match status" value="1"/>
</dbReference>
<sequence>MVNYSLDLTAYRCPLPLFMAKRAIKLLSVDEQLCIHLHQDAILQDFVYLCEKHSCQIETLKHNSDNSIILITKK</sequence>
<accession>A0A4P7CNC8</accession>
<reference evidence="2 3" key="1">
    <citation type="submission" date="2019-03" db="EMBL/GenBank/DDBJ databases">
        <authorList>
            <person name="Che Y."/>
            <person name="Zhou L."/>
        </authorList>
    </citation>
    <scope>NUCLEOTIDE SEQUENCE [LARGE SCALE GENOMIC DNA]</scope>
    <source>
        <strain evidence="2 3">AIFJ1607</strain>
    </source>
</reference>
<proteinExistence type="predicted"/>
<feature type="domain" description="UPF0033" evidence="1">
    <location>
        <begin position="5"/>
        <end position="73"/>
    </location>
</feature>